<dbReference type="InterPro" id="IPR033428">
    <property type="entry name" value="DUF5118"/>
</dbReference>
<evidence type="ECO:0000256" key="1">
    <source>
        <dbReference type="SAM" id="SignalP"/>
    </source>
</evidence>
<dbReference type="Proteomes" id="UP001220610">
    <property type="component" value="Chromosome"/>
</dbReference>
<accession>A0AAJ5WWT6</accession>
<keyword evidence="1" id="KW-0732">Signal</keyword>
<evidence type="ECO:0000259" key="2">
    <source>
        <dbReference type="Pfam" id="PF16313"/>
    </source>
</evidence>
<keyword evidence="5" id="KW-0645">Protease</keyword>
<feature type="chain" id="PRO_5042598642" evidence="1">
    <location>
        <begin position="24"/>
        <end position="882"/>
    </location>
</feature>
<dbReference type="PANTHER" id="PTHR38478">
    <property type="entry name" value="PEPTIDASE M1A AND M12B"/>
    <property type="match status" value="1"/>
</dbReference>
<feature type="signal peptide" evidence="1">
    <location>
        <begin position="1"/>
        <end position="23"/>
    </location>
</feature>
<dbReference type="PROSITE" id="PS51257">
    <property type="entry name" value="PROKAR_LIPOPROTEIN"/>
    <property type="match status" value="1"/>
</dbReference>
<keyword evidence="5" id="KW-0378">Hydrolase</keyword>
<dbReference type="GO" id="GO:0008237">
    <property type="term" value="F:metallopeptidase activity"/>
    <property type="evidence" value="ECO:0007669"/>
    <property type="project" value="UniProtKB-KW"/>
</dbReference>
<dbReference type="InterPro" id="IPR033413">
    <property type="entry name" value="DUF5117"/>
</dbReference>
<sequence length="882" mass="100545">MQKLKLLFLLALAGLMTACSVFKKNAVIRSSNPQEKVAELSGKNDSASRITVKPYKEIIIGKAITDSGLLIIHRVDNRYYLEIPVSYLGKDFLVATRISKAAAGNRPFDNLLGYAGDLVNENVIEFVTEPGNKLFIYRKSYSERSMDSSENGLYRSVHNSNLQPVIAAFDIKAYGKDSVSVVADFTEFLNGDNNLLFFAAIFKSAYLVNAYQADKSYIKSSKSFPANVEFQCLKTYTKSGTETISYELNTSIVKLPDDIMKPRFADARVGYFVNEYTDFDAPQGAQVSAMITRWRLEPRDEDKDAYLKGKLVEPRKPIVYYIDPATPKKWVPYIIAGVNDWQKAFEKAGFKNAIYALEAPENNPEWNLYDARHNAILYKASVMANASGPHIHDPRSGEILETHINLFHNLFELLHDWYMVQVGPNDPQARRMVFEDSLMGKLLRFAVSHEVGHTLGLAHNFGSSSTISVDSLREKEYVKKNGFCPSIMDYARFNYVAQPQDQLDVHDLLPRIGVYDEWAINWGYRWMPEIKSREEEKAFMNKWIRAELAKDNRLFYGGQQLMVIDPRSQSEDLGNDAVAAGIYGIHNLKVVMSNLIEWTKEPDADYNSLSRLQDQVINQYLRYIFHVSNNIGLYTLTPKTVEESGAVIEVIPKQKQKAAVVFLQEQLFNTPAWLMNKEVFSRLGKYGPYISYIIQNQLFDYLIEFDRYFRMSIFEADYPDQAYTFDEMLTDFEKNIWKELDHKVPIDFYRSNLQRIYLERLLAAGSVIEGNPISKASFELKKRTAFLSIVQSHVRKTKALLEKSIPAYKQGESKNHLVGLLNKLKQSDGRSLSGAKGNANMMNTFHSGNVFKAFCPQAADNRNGMRILSGCWTELDSLFGQE</sequence>
<evidence type="ECO:0000259" key="4">
    <source>
        <dbReference type="Pfam" id="PF17162"/>
    </source>
</evidence>
<dbReference type="CDD" id="cd04276">
    <property type="entry name" value="ZnMc_MMP_like_2"/>
    <property type="match status" value="1"/>
</dbReference>
<organism evidence="5 6">
    <name type="scientific">Candidatus Pseudobacter hemicellulosilyticus</name>
    <dbReference type="NCBI Taxonomy" id="3121375"/>
    <lineage>
        <taxon>Bacteria</taxon>
        <taxon>Pseudomonadati</taxon>
        <taxon>Bacteroidota</taxon>
        <taxon>Chitinophagia</taxon>
        <taxon>Chitinophagales</taxon>
        <taxon>Chitinophagaceae</taxon>
        <taxon>Pseudobacter</taxon>
    </lineage>
</organism>
<dbReference type="Pfam" id="PF16313">
    <property type="entry name" value="DUF4953"/>
    <property type="match status" value="1"/>
</dbReference>
<feature type="domain" description="EcxA zinc-binding" evidence="2">
    <location>
        <begin position="432"/>
        <end position="741"/>
    </location>
</feature>
<keyword evidence="5" id="KW-0482">Metalloprotease</keyword>
<feature type="domain" description="DUF5118" evidence="4">
    <location>
        <begin position="53"/>
        <end position="100"/>
    </location>
</feature>
<dbReference type="Pfam" id="PF17162">
    <property type="entry name" value="DUF5118"/>
    <property type="match status" value="1"/>
</dbReference>
<dbReference type="Gene3D" id="3.40.390.10">
    <property type="entry name" value="Collagenase (Catalytic Domain)"/>
    <property type="match status" value="1"/>
</dbReference>
<dbReference type="SUPFAM" id="SSF55486">
    <property type="entry name" value="Metalloproteases ('zincins'), catalytic domain"/>
    <property type="match status" value="1"/>
</dbReference>
<protein>
    <submittedName>
        <fullName evidence="5">Zinc-dependent metalloprotease</fullName>
    </submittedName>
</protein>
<evidence type="ECO:0000313" key="5">
    <source>
        <dbReference type="EMBL" id="WEK38003.1"/>
    </source>
</evidence>
<dbReference type="InterPro" id="IPR032534">
    <property type="entry name" value="EcxA_zinc-bd"/>
</dbReference>
<dbReference type="PANTHER" id="PTHR38478:SF1">
    <property type="entry name" value="ZINC DEPENDENT METALLOPROTEASE DOMAIN LIPOPROTEIN"/>
    <property type="match status" value="1"/>
</dbReference>
<evidence type="ECO:0000313" key="6">
    <source>
        <dbReference type="Proteomes" id="UP001220610"/>
    </source>
</evidence>
<feature type="domain" description="DUF5117" evidence="3">
    <location>
        <begin position="116"/>
        <end position="299"/>
    </location>
</feature>
<gene>
    <name evidence="5" type="ORF">P0Y53_10875</name>
</gene>
<dbReference type="Pfam" id="PF17148">
    <property type="entry name" value="DUF5117"/>
    <property type="match status" value="1"/>
</dbReference>
<evidence type="ECO:0000259" key="3">
    <source>
        <dbReference type="Pfam" id="PF17148"/>
    </source>
</evidence>
<dbReference type="EMBL" id="CP119311">
    <property type="protein sequence ID" value="WEK38003.1"/>
    <property type="molecule type" value="Genomic_DNA"/>
</dbReference>
<name>A0AAJ5WWT6_9BACT</name>
<dbReference type="InterPro" id="IPR024079">
    <property type="entry name" value="MetalloPept_cat_dom_sf"/>
</dbReference>
<dbReference type="InterPro" id="IPR034032">
    <property type="entry name" value="Zn_MMP-like_bac"/>
</dbReference>
<dbReference type="AlphaFoldDB" id="A0AAJ5WWT6"/>
<proteinExistence type="predicted"/>
<reference evidence="5" key="1">
    <citation type="submission" date="2023-03" db="EMBL/GenBank/DDBJ databases">
        <title>Andean soil-derived lignocellulolytic bacterial consortium as a source of novel taxa and putative plastic-active enzymes.</title>
        <authorList>
            <person name="Diaz-Garcia L."/>
            <person name="Chuvochina M."/>
            <person name="Feuerriegel G."/>
            <person name="Bunk B."/>
            <person name="Sproer C."/>
            <person name="Streit W.R."/>
            <person name="Rodriguez L.M."/>
            <person name="Overmann J."/>
            <person name="Jimenez D.J."/>
        </authorList>
    </citation>
    <scope>NUCLEOTIDE SEQUENCE</scope>
    <source>
        <strain evidence="5">MAG 7</strain>
    </source>
</reference>